<dbReference type="Proteomes" id="UP000053342">
    <property type="component" value="Unassembled WGS sequence"/>
</dbReference>
<dbReference type="Pfam" id="PF14027">
    <property type="entry name" value="Questin_oxidase"/>
    <property type="match status" value="1"/>
</dbReference>
<dbReference type="InterPro" id="IPR025337">
    <property type="entry name" value="Questin_oxidase-like"/>
</dbReference>
<proteinExistence type="predicted"/>
<keyword evidence="1" id="KW-0560">Oxidoreductase</keyword>
<protein>
    <recommendedName>
        <fullName evidence="4">Oxidoreductase AflY</fullName>
    </recommendedName>
</protein>
<evidence type="ECO:0000313" key="3">
    <source>
        <dbReference type="Proteomes" id="UP000053342"/>
    </source>
</evidence>
<dbReference type="OrthoDB" id="4154400at2759"/>
<dbReference type="RefSeq" id="XP_016263581.1">
    <property type="nucleotide sequence ID" value="XM_016405375.1"/>
</dbReference>
<organism evidence="2 3">
    <name type="scientific">Exophiala oligosperma</name>
    <dbReference type="NCBI Taxonomy" id="215243"/>
    <lineage>
        <taxon>Eukaryota</taxon>
        <taxon>Fungi</taxon>
        <taxon>Dikarya</taxon>
        <taxon>Ascomycota</taxon>
        <taxon>Pezizomycotina</taxon>
        <taxon>Eurotiomycetes</taxon>
        <taxon>Chaetothyriomycetidae</taxon>
        <taxon>Chaetothyriales</taxon>
        <taxon>Herpotrichiellaceae</taxon>
        <taxon>Exophiala</taxon>
    </lineage>
</organism>
<dbReference type="GeneID" id="27356550"/>
<dbReference type="STRING" id="215243.A0A0D2DLR2"/>
<evidence type="ECO:0000256" key="1">
    <source>
        <dbReference type="ARBA" id="ARBA00023002"/>
    </source>
</evidence>
<gene>
    <name evidence="2" type="ORF">PV06_04476</name>
</gene>
<dbReference type="EMBL" id="KN847335">
    <property type="protein sequence ID" value="KIW43365.1"/>
    <property type="molecule type" value="Genomic_DNA"/>
</dbReference>
<sequence length="455" mass="51826">MSFSTVAITTANTGIDHADNITPGSLEAANQLLQHNHDKWHVMWDTVKAGGLHNHQVHYLLTDLALGASPEQIKIAFESNKGYQREIDAGDEKSKHVITSENFEEYLARYEYYAPWLDFFQNEINQKGWQAVLGEYLFDETPRANDLLGRMFEGAIHPIIHLGFGVEFAQPAIIAEALAQAAIHRSQATSYLLRTQELASNHPAWTREKRLMDIFTAVRSNPFIKDAPVFAPGSWDRMGNFFPDLPQPLVEVAASYTLDRSMGEDEVQLRTAEMIDVITWMASACQNPAKAAKFDFFLMHSVNCSIFLSVFARLDFLDEHTKFRLLEFKVRMGLVMYATQGFPELLTDEITTYKPRRGDQCMNWTEVIERAKNMPCDGHVVKFIRALHHGSIVCRPYEDSKDETIASKFPIKGTEMWLKIANMVLDSTEDYPGTYDKWMRGPGFDAAWDIVPDRK</sequence>
<evidence type="ECO:0000313" key="2">
    <source>
        <dbReference type="EMBL" id="KIW43365.1"/>
    </source>
</evidence>
<accession>A0A0D2DLR2</accession>
<keyword evidence="3" id="KW-1185">Reference proteome</keyword>
<dbReference type="HOGENOM" id="CLU_019145_2_1_1"/>
<dbReference type="PANTHER" id="PTHR35870">
    <property type="entry name" value="PROTEIN, PUTATIVE (AFU_ORTHOLOGUE AFUA_5G03330)-RELATED"/>
    <property type="match status" value="1"/>
</dbReference>
<dbReference type="VEuPathDB" id="FungiDB:PV06_04476"/>
<name>A0A0D2DLR2_9EURO</name>
<dbReference type="AlphaFoldDB" id="A0A0D2DLR2"/>
<dbReference type="GO" id="GO:0016491">
    <property type="term" value="F:oxidoreductase activity"/>
    <property type="evidence" value="ECO:0007669"/>
    <property type="project" value="UniProtKB-KW"/>
</dbReference>
<evidence type="ECO:0008006" key="4">
    <source>
        <dbReference type="Google" id="ProtNLM"/>
    </source>
</evidence>
<dbReference type="PANTHER" id="PTHR35870:SF7">
    <property type="entry name" value="BAEYER-VILLIGER OXIDASE MDPL"/>
    <property type="match status" value="1"/>
</dbReference>
<reference evidence="2 3" key="1">
    <citation type="submission" date="2015-01" db="EMBL/GenBank/DDBJ databases">
        <title>The Genome Sequence of Exophiala oligosperma CBS72588.</title>
        <authorList>
            <consortium name="The Broad Institute Genomics Platform"/>
            <person name="Cuomo C."/>
            <person name="de Hoog S."/>
            <person name="Gorbushina A."/>
            <person name="Stielow B."/>
            <person name="Teixiera M."/>
            <person name="Abouelleil A."/>
            <person name="Chapman S.B."/>
            <person name="Priest M."/>
            <person name="Young S.K."/>
            <person name="Wortman J."/>
            <person name="Nusbaum C."/>
            <person name="Birren B."/>
        </authorList>
    </citation>
    <scope>NUCLEOTIDE SEQUENCE [LARGE SCALE GENOMIC DNA]</scope>
    <source>
        <strain evidence="2 3">CBS 72588</strain>
    </source>
</reference>